<dbReference type="EMBL" id="CP003746">
    <property type="protein sequence ID" value="AFU99422.1"/>
    <property type="molecule type" value="Genomic_DNA"/>
</dbReference>
<dbReference type="InterPro" id="IPR036061">
    <property type="entry name" value="CheW-like_dom_sf"/>
</dbReference>
<accession>K4KZQ8</accession>
<feature type="domain" description="CheW-like" evidence="1">
    <location>
        <begin position="14"/>
        <end position="156"/>
    </location>
</feature>
<dbReference type="InterPro" id="IPR002545">
    <property type="entry name" value="CheW-lke_dom"/>
</dbReference>
<reference evidence="2 3" key="1">
    <citation type="journal article" date="2013" name="Genome Announc.">
        <title>Complete genome sequence of Simiduia agarivorans SA1(T), a marine bacterium able to degrade a variety of polysaccharides.</title>
        <authorList>
            <person name="Lin S.Y."/>
            <person name="Shieh W.Y."/>
            <person name="Chen J.S."/>
            <person name="Tang S.L."/>
        </authorList>
    </citation>
    <scope>NUCLEOTIDE SEQUENCE [LARGE SCALE GENOMIC DNA]</scope>
    <source>
        <strain evidence="3">DSM 21679 / JCM 13881 / BCRC 17597 / SA1</strain>
    </source>
</reference>
<organism evidence="2 3">
    <name type="scientific">Simiduia agarivorans (strain DSM 21679 / JCM 13881 / BCRC 17597 / SA1)</name>
    <dbReference type="NCBI Taxonomy" id="1117647"/>
    <lineage>
        <taxon>Bacteria</taxon>
        <taxon>Pseudomonadati</taxon>
        <taxon>Pseudomonadota</taxon>
        <taxon>Gammaproteobacteria</taxon>
        <taxon>Cellvibrionales</taxon>
        <taxon>Cellvibrionaceae</taxon>
        <taxon>Simiduia</taxon>
    </lineage>
</organism>
<dbReference type="KEGG" id="saga:M5M_11225"/>
<dbReference type="AlphaFoldDB" id="K4KZQ8"/>
<evidence type="ECO:0000313" key="3">
    <source>
        <dbReference type="Proteomes" id="UP000000466"/>
    </source>
</evidence>
<dbReference type="OrthoDB" id="5765252at2"/>
<dbReference type="HOGENOM" id="CLU_128728_0_0_6"/>
<dbReference type="RefSeq" id="WP_015047586.1">
    <property type="nucleotide sequence ID" value="NC_018868.3"/>
</dbReference>
<gene>
    <name evidence="2" type="ordered locus">M5M_11225</name>
</gene>
<dbReference type="Proteomes" id="UP000000466">
    <property type="component" value="Chromosome"/>
</dbReference>
<protein>
    <recommendedName>
        <fullName evidence="1">CheW-like domain-containing protein</fullName>
    </recommendedName>
</protein>
<dbReference type="Gene3D" id="2.40.50.180">
    <property type="entry name" value="CheA-289, Domain 4"/>
    <property type="match status" value="1"/>
</dbReference>
<name>K4KZQ8_SIMAS</name>
<evidence type="ECO:0000313" key="2">
    <source>
        <dbReference type="EMBL" id="AFU99422.1"/>
    </source>
</evidence>
<sequence>MKAKAAIEHQVAMDIPCLMLPMSEHQMLAPTVSIAEIVSYQTPVPVLDAPDWLVGLIEWRKQKLPLLSLEVLRGEARAEITAKSRVAVFNNTGVSDDLPFFAVVTQGIPRLTRVLEASISEVQDQRPLPFERLRVHVEGEVCSIPDVAAMEQLLLDYRRNGGEI</sequence>
<keyword evidence="3" id="KW-1185">Reference proteome</keyword>
<dbReference type="GO" id="GO:0007165">
    <property type="term" value="P:signal transduction"/>
    <property type="evidence" value="ECO:0007669"/>
    <property type="project" value="InterPro"/>
</dbReference>
<dbReference type="GO" id="GO:0006935">
    <property type="term" value="P:chemotaxis"/>
    <property type="evidence" value="ECO:0007669"/>
    <property type="project" value="InterPro"/>
</dbReference>
<dbReference type="SUPFAM" id="SSF50341">
    <property type="entry name" value="CheW-like"/>
    <property type="match status" value="1"/>
</dbReference>
<dbReference type="eggNOG" id="COG0835">
    <property type="taxonomic scope" value="Bacteria"/>
</dbReference>
<evidence type="ECO:0000259" key="1">
    <source>
        <dbReference type="PROSITE" id="PS50851"/>
    </source>
</evidence>
<proteinExistence type="predicted"/>
<dbReference type="PROSITE" id="PS50851">
    <property type="entry name" value="CHEW"/>
    <property type="match status" value="1"/>
</dbReference>
<dbReference type="STRING" id="1117647.M5M_11225"/>
<dbReference type="Pfam" id="PF01584">
    <property type="entry name" value="CheW"/>
    <property type="match status" value="1"/>
</dbReference>